<organism evidence="6 7">
    <name type="scientific">Nitrospira defluvii</name>
    <dbReference type="NCBI Taxonomy" id="330214"/>
    <lineage>
        <taxon>Bacteria</taxon>
        <taxon>Pseudomonadati</taxon>
        <taxon>Nitrospirota</taxon>
        <taxon>Nitrospiria</taxon>
        <taxon>Nitrospirales</taxon>
        <taxon>Nitrospiraceae</taxon>
        <taxon>Nitrospira</taxon>
    </lineage>
</organism>
<accession>A0ABM8SA23</accession>
<dbReference type="GO" id="GO:0016491">
    <property type="term" value="F:oxidoreductase activity"/>
    <property type="evidence" value="ECO:0007669"/>
    <property type="project" value="UniProtKB-KW"/>
</dbReference>
<evidence type="ECO:0000256" key="1">
    <source>
        <dbReference type="ARBA" id="ARBA00004959"/>
    </source>
</evidence>
<evidence type="ECO:0000313" key="6">
    <source>
        <dbReference type="EMBL" id="CAE6797424.1"/>
    </source>
</evidence>
<evidence type="ECO:0000256" key="3">
    <source>
        <dbReference type="ARBA" id="ARBA00023002"/>
    </source>
</evidence>
<comment type="pathway">
    <text evidence="1">Carbohydrate degradation; pentose phosphate pathway.</text>
</comment>
<dbReference type="PROSITE" id="PS00895">
    <property type="entry name" value="3_HYDROXYISOBUT_DH"/>
    <property type="match status" value="1"/>
</dbReference>
<dbReference type="InterPro" id="IPR013328">
    <property type="entry name" value="6PGD_dom2"/>
</dbReference>
<keyword evidence="3 6" id="KW-0560">Oxidoreductase</keyword>
<evidence type="ECO:0000256" key="4">
    <source>
        <dbReference type="ARBA" id="ARBA00023064"/>
    </source>
</evidence>
<reference evidence="6 7" key="1">
    <citation type="submission" date="2021-02" db="EMBL/GenBank/DDBJ databases">
        <authorList>
            <person name="Han P."/>
        </authorList>
    </citation>
    <scope>NUCLEOTIDE SEQUENCE [LARGE SCALE GENOMIC DNA]</scope>
    <source>
        <strain evidence="6">Candidatus Nitrospira sp. ZN2</strain>
    </source>
</reference>
<evidence type="ECO:0000256" key="2">
    <source>
        <dbReference type="ARBA" id="ARBA00008419"/>
    </source>
</evidence>
<dbReference type="EC" id="1.1.1.343" evidence="6"/>
<dbReference type="RefSeq" id="WP_213044108.1">
    <property type="nucleotide sequence ID" value="NZ_CAJNBJ010000020.1"/>
</dbReference>
<dbReference type="InterPro" id="IPR008927">
    <property type="entry name" value="6-PGluconate_DH-like_C_sf"/>
</dbReference>
<dbReference type="SMART" id="SM01350">
    <property type="entry name" value="6PGD"/>
    <property type="match status" value="1"/>
</dbReference>
<dbReference type="InterPro" id="IPR002204">
    <property type="entry name" value="3-OH-isobutyrate_DH-rel_CS"/>
</dbReference>
<dbReference type="SUPFAM" id="SSF51735">
    <property type="entry name" value="NAD(P)-binding Rossmann-fold domains"/>
    <property type="match status" value="1"/>
</dbReference>
<evidence type="ECO:0000313" key="7">
    <source>
        <dbReference type="Proteomes" id="UP000675880"/>
    </source>
</evidence>
<dbReference type="InterPro" id="IPR006115">
    <property type="entry name" value="6PGDH_NADP-bd"/>
</dbReference>
<comment type="similarity">
    <text evidence="2">Belongs to the 6-phosphogluconate dehydrogenase family.</text>
</comment>
<dbReference type="Proteomes" id="UP000675880">
    <property type="component" value="Unassembled WGS sequence"/>
</dbReference>
<sequence>MQLGMIGLGKMGANMVRRLMRGGHQCVVYDRNPEHVQRLVAEGAVGADSLDDLAGRLSAPRAVWVMVPAGEATETTVQALGQRLEPNDIVIDGGNSYFKDDVRRAGSLKNRNLHYVDVGTSGGTWGLDRGYCLMIGGPNAAVHHLDPIFRTLAPGRGDIPRTPGRSTVTGTAEEGYLYCGPSGAGHFVKMVHNGIEYGLMQAYAEGFDIFRHANSENLPKDMQYDLNLPEIAEVWRRGSVVGSWLLDLTAAALVENPDLSNFTGAVQDSGEGRWTVMAAIEEGVRADVLSASLYTRFRSRQDHSFAEKVLSAMRYQFGGHVEQPRQ</sequence>
<dbReference type="Pfam" id="PF03446">
    <property type="entry name" value="NAD_binding_2"/>
    <property type="match status" value="1"/>
</dbReference>
<protein>
    <submittedName>
        <fullName evidence="6">6-phosphogluconate dehydrogenase, NAD(+)-dependent, decarboxylating</fullName>
        <ecNumber evidence="6">1.1.1.343</ecNumber>
    </submittedName>
</protein>
<dbReference type="Pfam" id="PF00393">
    <property type="entry name" value="6PGD"/>
    <property type="match status" value="2"/>
</dbReference>
<dbReference type="InterPro" id="IPR006114">
    <property type="entry name" value="6PGDH_C"/>
</dbReference>
<dbReference type="EMBL" id="CAJNBJ010000020">
    <property type="protein sequence ID" value="CAE6797424.1"/>
    <property type="molecule type" value="Genomic_DNA"/>
</dbReference>
<dbReference type="Gene3D" id="3.40.50.720">
    <property type="entry name" value="NAD(P)-binding Rossmann-like Domain"/>
    <property type="match status" value="1"/>
</dbReference>
<keyword evidence="7" id="KW-1185">Reference proteome</keyword>
<dbReference type="PANTHER" id="PTHR11811">
    <property type="entry name" value="6-PHOSPHOGLUCONATE DEHYDROGENASE"/>
    <property type="match status" value="1"/>
</dbReference>
<gene>
    <name evidence="6" type="ORF">NSPZN2_70163</name>
</gene>
<keyword evidence="4" id="KW-0311">Gluconate utilization</keyword>
<dbReference type="Gene3D" id="1.10.1040.10">
    <property type="entry name" value="N-(1-d-carboxylethyl)-l-norvaline Dehydrogenase, domain 2"/>
    <property type="match status" value="1"/>
</dbReference>
<dbReference type="InterPro" id="IPR036291">
    <property type="entry name" value="NAD(P)-bd_dom_sf"/>
</dbReference>
<dbReference type="NCBIfam" id="TIGR00872">
    <property type="entry name" value="gnd_rel"/>
    <property type="match status" value="1"/>
</dbReference>
<name>A0ABM8SA23_9BACT</name>
<dbReference type="SUPFAM" id="SSF48179">
    <property type="entry name" value="6-phosphogluconate dehydrogenase C-terminal domain-like"/>
    <property type="match status" value="1"/>
</dbReference>
<dbReference type="InterPro" id="IPR006183">
    <property type="entry name" value="Pgluconate_DH"/>
</dbReference>
<dbReference type="NCBIfam" id="NF007161">
    <property type="entry name" value="PRK09599.1"/>
    <property type="match status" value="1"/>
</dbReference>
<evidence type="ECO:0000259" key="5">
    <source>
        <dbReference type="SMART" id="SM01350"/>
    </source>
</evidence>
<dbReference type="PRINTS" id="PR00076">
    <property type="entry name" value="6PGDHDRGNASE"/>
</dbReference>
<dbReference type="InterPro" id="IPR004849">
    <property type="entry name" value="6DGDH_YqeC"/>
</dbReference>
<feature type="domain" description="6-phosphogluconate dehydrogenase C-terminal" evidence="5">
    <location>
        <begin position="185"/>
        <end position="308"/>
    </location>
</feature>
<comment type="caution">
    <text evidence="6">The sequence shown here is derived from an EMBL/GenBank/DDBJ whole genome shotgun (WGS) entry which is preliminary data.</text>
</comment>
<proteinExistence type="inferred from homology"/>